<feature type="region of interest" description="Disordered" evidence="1">
    <location>
        <begin position="351"/>
        <end position="379"/>
    </location>
</feature>
<reference evidence="2 3" key="1">
    <citation type="journal article" date="2016" name="Nat. Commun.">
        <title>Extremotolerant tardigrade genome and improved radiotolerance of human cultured cells by tardigrade-unique protein.</title>
        <authorList>
            <person name="Hashimoto T."/>
            <person name="Horikawa D.D."/>
            <person name="Saito Y."/>
            <person name="Kuwahara H."/>
            <person name="Kozuka-Hata H."/>
            <person name="Shin-I T."/>
            <person name="Minakuchi Y."/>
            <person name="Ohishi K."/>
            <person name="Motoyama A."/>
            <person name="Aizu T."/>
            <person name="Enomoto A."/>
            <person name="Kondo K."/>
            <person name="Tanaka S."/>
            <person name="Hara Y."/>
            <person name="Koshikawa S."/>
            <person name="Sagara H."/>
            <person name="Miura T."/>
            <person name="Yokobori S."/>
            <person name="Miyagawa K."/>
            <person name="Suzuki Y."/>
            <person name="Kubo T."/>
            <person name="Oyama M."/>
            <person name="Kohara Y."/>
            <person name="Fujiyama A."/>
            <person name="Arakawa K."/>
            <person name="Katayama T."/>
            <person name="Toyoda A."/>
            <person name="Kunieda T."/>
        </authorList>
    </citation>
    <scope>NUCLEOTIDE SEQUENCE [LARGE SCALE GENOMIC DNA]</scope>
    <source>
        <strain evidence="2 3">YOKOZUNA-1</strain>
    </source>
</reference>
<name>A0A1D1URS6_RAMVA</name>
<evidence type="ECO:0000256" key="1">
    <source>
        <dbReference type="SAM" id="MobiDB-lite"/>
    </source>
</evidence>
<proteinExistence type="predicted"/>
<dbReference type="Proteomes" id="UP000186922">
    <property type="component" value="Unassembled WGS sequence"/>
</dbReference>
<feature type="compositionally biased region" description="Polar residues" evidence="1">
    <location>
        <begin position="85"/>
        <end position="116"/>
    </location>
</feature>
<feature type="region of interest" description="Disordered" evidence="1">
    <location>
        <begin position="80"/>
        <end position="129"/>
    </location>
</feature>
<feature type="compositionally biased region" description="Low complexity" evidence="1">
    <location>
        <begin position="11"/>
        <end position="25"/>
    </location>
</feature>
<feature type="compositionally biased region" description="Polar residues" evidence="1">
    <location>
        <begin position="316"/>
        <end position="330"/>
    </location>
</feature>
<dbReference type="AlphaFoldDB" id="A0A1D1URS6"/>
<organism evidence="2 3">
    <name type="scientific">Ramazzottius varieornatus</name>
    <name type="common">Water bear</name>
    <name type="synonym">Tardigrade</name>
    <dbReference type="NCBI Taxonomy" id="947166"/>
    <lineage>
        <taxon>Eukaryota</taxon>
        <taxon>Metazoa</taxon>
        <taxon>Ecdysozoa</taxon>
        <taxon>Tardigrada</taxon>
        <taxon>Eutardigrada</taxon>
        <taxon>Parachela</taxon>
        <taxon>Hypsibioidea</taxon>
        <taxon>Ramazzottiidae</taxon>
        <taxon>Ramazzottius</taxon>
    </lineage>
</organism>
<feature type="compositionally biased region" description="Polar residues" evidence="1">
    <location>
        <begin position="298"/>
        <end position="309"/>
    </location>
</feature>
<gene>
    <name evidence="2" type="primary">RvY_01658-1</name>
    <name evidence="2" type="synonym">RvY_01658.1</name>
    <name evidence="2" type="ORF">RvY_01658</name>
</gene>
<keyword evidence="3" id="KW-1185">Reference proteome</keyword>
<feature type="region of interest" description="Disordered" evidence="1">
    <location>
        <begin position="263"/>
        <end position="337"/>
    </location>
</feature>
<feature type="region of interest" description="Disordered" evidence="1">
    <location>
        <begin position="142"/>
        <end position="207"/>
    </location>
</feature>
<feature type="region of interest" description="Disordered" evidence="1">
    <location>
        <begin position="1"/>
        <end position="42"/>
    </location>
</feature>
<sequence length="429" mass="45848">MTPYSRPPAVAQASSGQNGSISSASTRQRPASHAERMQASRTGVRAAVMADIRKQPALRHVSASQVHDRSDPTMYFGAAERDNVKSANSVQMNTDSPSRNGSAYNSRPTTPFTARSTPAPYAIPGGANSALEYPHVSAKRPPIALAPKNSRPNTPAAIYPRSSSANGDPLHFVHQSRSVTPAVPPPPPPPPPPLQESQPLKRSVSMASLASKLSHLSSASTNSTLSTLTAITDKLPKVAKDFFQASTENLNSKTVVTTVHHATSSSVVKEQSESKSPVEKARLNGGNKFGDSTEWKATRNTHISLNTATKKPPPSSLHTSGQQETENRPQSRASIRSSNIRSSIASAFKRPSASGISLTSTASKDKQEHAAQSQSADVVTWPATRRFRRSTGSETPSAGQQVKETVTVTQGMKASYLYYQNFKISLPLH</sequence>
<evidence type="ECO:0000313" key="3">
    <source>
        <dbReference type="Proteomes" id="UP000186922"/>
    </source>
</evidence>
<dbReference type="EMBL" id="BDGG01000001">
    <property type="protein sequence ID" value="GAU89063.1"/>
    <property type="molecule type" value="Genomic_DNA"/>
</dbReference>
<protein>
    <submittedName>
        <fullName evidence="2">Uncharacterized protein</fullName>
    </submittedName>
</protein>
<feature type="compositionally biased region" description="Pro residues" evidence="1">
    <location>
        <begin position="182"/>
        <end position="194"/>
    </location>
</feature>
<evidence type="ECO:0000313" key="2">
    <source>
        <dbReference type="EMBL" id="GAU89063.1"/>
    </source>
</evidence>
<accession>A0A1D1URS6</accession>
<feature type="compositionally biased region" description="Basic and acidic residues" evidence="1">
    <location>
        <begin position="270"/>
        <end position="282"/>
    </location>
</feature>
<comment type="caution">
    <text evidence="2">The sequence shown here is derived from an EMBL/GenBank/DDBJ whole genome shotgun (WGS) entry which is preliminary data.</text>
</comment>